<feature type="compositionally biased region" description="Polar residues" evidence="1">
    <location>
        <begin position="226"/>
        <end position="237"/>
    </location>
</feature>
<feature type="region of interest" description="Disordered" evidence="1">
    <location>
        <begin position="344"/>
        <end position="365"/>
    </location>
</feature>
<comment type="caution">
    <text evidence="3">The sequence shown here is derived from an EMBL/GenBank/DDBJ whole genome shotgun (WGS) entry which is preliminary data.</text>
</comment>
<sequence>MERHDPMPGASQFAMRQESMRMMLYEQESESDTDSSLSSGSSSPDNVPKRTRRKAKSMFIDDTIAQDDIRGQTAETVRLLADMGLELIIKDVESKYHAAGMASRGPGAMLSSPPIPSPFGRGVPPGVRPPASLLPPLPRAGPPRPLLPPGAIWMRDKVNLNSTWRHTLARRRSTAEASGGYDVESADHASVPPNEVFESEEIVQDQTGSAGVQSLASPQALHRATTDTGMENDSNTVADGEHRGADGEFDIETTDSKETGNEATKAQPPPVEHEPSSADGVSRSVSPGTPPKATGLAEALGEIADRHLEIDVLDHSHDTSRYIGYLLDTIHSLESRLFYKGARDPVGKSEKAPQAELPANGEKGPRSQVLHRVVCSNSWHDHGGMLFEDEPEYQTDATHEYKLLSGNKEVSDVRYYVEEHPEILFIVLKEHECGSARRQRDERAIQSDSGRTSERNEIIQIVSKALNDAFKRIAEFDPYGRRNSDGRDAFVGTMEAPYLFLFHHHQKLKDLVGQEISYRPILDPLLLFLEQNYGEEYRSANELFQRGLVTAYHSSKLYKPHDIVVTQTGHGSSLSARLLSRFPERTPKDRDRWTLEGWSWTYNGREARREGWTQDTDSFLVDEFPITKLPIYPLKYARPEIINQIRETGRQFWSMRHQSLRCYTGWDEKHDRYYTNERFVVDVTTYYMMFPNRSPKVFKVESIYDKWPQRIDAKEEMPPSCEFLLPGAIEGFNLGSKKWVALNVNNFLPEVDWNKNAFKQLVLDEKTKEMIHALVVVQKSRDKAMDDIIKGKGNGLILLLHGSPGTGKTLTAESVAEIAEKPLYRVTCGDIGTEAQEVERYLQTVLFLGKIWDCVLLLDEADVFLEERTMADLARNSLVSVFLRILEYYDGILILTSNRVGTFDEAFKSRIQVAIHYDNLTKKSRKAIWRNFFDMIQESDEEANMPELEGRLDDLALEEMNGRQIRNALLTARQLAQHRGERLDWEHLNQVIKTAAAFNKYLKTVKGHTDDRWAREEGIR</sequence>
<dbReference type="SMART" id="SM00382">
    <property type="entry name" value="AAA"/>
    <property type="match status" value="1"/>
</dbReference>
<reference evidence="3 4" key="1">
    <citation type="submission" date="2023-01" db="EMBL/GenBank/DDBJ databases">
        <title>Analysis of 21 Apiospora genomes using comparative genomics revels a genus with tremendous synthesis potential of carbohydrate active enzymes and secondary metabolites.</title>
        <authorList>
            <person name="Sorensen T."/>
        </authorList>
    </citation>
    <scope>NUCLEOTIDE SEQUENCE [LARGE SCALE GENOMIC DNA]</scope>
    <source>
        <strain evidence="3 4">CBS 24483</strain>
    </source>
</reference>
<dbReference type="InterPro" id="IPR027417">
    <property type="entry name" value="P-loop_NTPase"/>
</dbReference>
<dbReference type="EMBL" id="JAQQWE010000011">
    <property type="protein sequence ID" value="KAK7936659.1"/>
    <property type="molecule type" value="Genomic_DNA"/>
</dbReference>
<evidence type="ECO:0000313" key="4">
    <source>
        <dbReference type="Proteomes" id="UP001391051"/>
    </source>
</evidence>
<dbReference type="SUPFAM" id="SSF52540">
    <property type="entry name" value="P-loop containing nucleoside triphosphate hydrolases"/>
    <property type="match status" value="1"/>
</dbReference>
<proteinExistence type="predicted"/>
<dbReference type="PANTHER" id="PTHR46411:SF2">
    <property type="entry name" value="AAA+ ATPASE DOMAIN-CONTAINING PROTEIN"/>
    <property type="match status" value="1"/>
</dbReference>
<dbReference type="InterPro" id="IPR003959">
    <property type="entry name" value="ATPase_AAA_core"/>
</dbReference>
<dbReference type="PANTHER" id="PTHR46411">
    <property type="entry name" value="FAMILY ATPASE, PUTATIVE-RELATED"/>
    <property type="match status" value="1"/>
</dbReference>
<dbReference type="Pfam" id="PF22942">
    <property type="entry name" value="DUF7025"/>
    <property type="match status" value="1"/>
</dbReference>
<keyword evidence="3" id="KW-0378">Hydrolase</keyword>
<dbReference type="InterPro" id="IPR054289">
    <property type="entry name" value="DUF7025"/>
</dbReference>
<dbReference type="Pfam" id="PF23232">
    <property type="entry name" value="AAA_lid_13"/>
    <property type="match status" value="1"/>
</dbReference>
<accession>A0ABR1PRL3</accession>
<dbReference type="RefSeq" id="XP_066692408.1">
    <property type="nucleotide sequence ID" value="XM_066851319.1"/>
</dbReference>
<evidence type="ECO:0000256" key="1">
    <source>
        <dbReference type="SAM" id="MobiDB-lite"/>
    </source>
</evidence>
<dbReference type="Pfam" id="PF00004">
    <property type="entry name" value="AAA"/>
    <property type="match status" value="1"/>
</dbReference>
<organism evidence="3 4">
    <name type="scientific">Apiospora aurea</name>
    <dbReference type="NCBI Taxonomy" id="335848"/>
    <lineage>
        <taxon>Eukaryota</taxon>
        <taxon>Fungi</taxon>
        <taxon>Dikarya</taxon>
        <taxon>Ascomycota</taxon>
        <taxon>Pezizomycotina</taxon>
        <taxon>Sordariomycetes</taxon>
        <taxon>Xylariomycetidae</taxon>
        <taxon>Amphisphaeriales</taxon>
        <taxon>Apiosporaceae</taxon>
        <taxon>Apiospora</taxon>
    </lineage>
</organism>
<feature type="region of interest" description="Disordered" evidence="1">
    <location>
        <begin position="1"/>
        <end position="56"/>
    </location>
</feature>
<feature type="region of interest" description="Disordered" evidence="1">
    <location>
        <begin position="224"/>
        <end position="295"/>
    </location>
</feature>
<protein>
    <submittedName>
        <fullName evidence="3">P-loop containing nucleoside triphosphate hydrolase protein</fullName>
    </submittedName>
</protein>
<evidence type="ECO:0000259" key="2">
    <source>
        <dbReference type="SMART" id="SM00382"/>
    </source>
</evidence>
<evidence type="ECO:0000313" key="3">
    <source>
        <dbReference type="EMBL" id="KAK7936659.1"/>
    </source>
</evidence>
<feature type="compositionally biased region" description="Low complexity" evidence="1">
    <location>
        <begin position="34"/>
        <end position="45"/>
    </location>
</feature>
<name>A0ABR1PRL3_9PEZI</name>
<feature type="compositionally biased region" description="Basic and acidic residues" evidence="1">
    <location>
        <begin position="344"/>
        <end position="353"/>
    </location>
</feature>
<dbReference type="GO" id="GO:0016787">
    <property type="term" value="F:hydrolase activity"/>
    <property type="evidence" value="ECO:0007669"/>
    <property type="project" value="UniProtKB-KW"/>
</dbReference>
<dbReference type="InterPro" id="IPR056599">
    <property type="entry name" value="AAA_lid_fung"/>
</dbReference>
<dbReference type="GeneID" id="92084381"/>
<feature type="domain" description="AAA+ ATPase" evidence="2">
    <location>
        <begin position="794"/>
        <end position="921"/>
    </location>
</feature>
<dbReference type="InterPro" id="IPR003593">
    <property type="entry name" value="AAA+_ATPase"/>
</dbReference>
<keyword evidence="4" id="KW-1185">Reference proteome</keyword>
<gene>
    <name evidence="3" type="ORF">PG986_015097</name>
</gene>
<dbReference type="Proteomes" id="UP001391051">
    <property type="component" value="Unassembled WGS sequence"/>
</dbReference>
<dbReference type="Gene3D" id="3.40.50.300">
    <property type="entry name" value="P-loop containing nucleotide triphosphate hydrolases"/>
    <property type="match status" value="1"/>
</dbReference>